<feature type="transmembrane region" description="Helical" evidence="2">
    <location>
        <begin position="186"/>
        <end position="208"/>
    </location>
</feature>
<protein>
    <submittedName>
        <fullName evidence="3">DUF975 domain-containing protein</fullName>
    </submittedName>
</protein>
<keyword evidence="2" id="KW-0812">Transmembrane</keyword>
<evidence type="ECO:0000256" key="2">
    <source>
        <dbReference type="SAM" id="Phobius"/>
    </source>
</evidence>
<feature type="compositionally biased region" description="Polar residues" evidence="1">
    <location>
        <begin position="10"/>
        <end position="21"/>
    </location>
</feature>
<feature type="transmembrane region" description="Helical" evidence="2">
    <location>
        <begin position="76"/>
        <end position="96"/>
    </location>
</feature>
<name>A0AA96Y8Q9_9CYAN</name>
<feature type="transmembrane region" description="Helical" evidence="2">
    <location>
        <begin position="245"/>
        <end position="270"/>
    </location>
</feature>
<reference evidence="3" key="1">
    <citation type="submission" date="2020-05" db="EMBL/GenBank/DDBJ databases">
        <authorList>
            <person name="Zhu T."/>
            <person name="Keshari N."/>
            <person name="Lu X."/>
        </authorList>
    </citation>
    <scope>NUCLEOTIDE SEQUENCE</scope>
    <source>
        <strain evidence="3">NK1-22</strain>
    </source>
</reference>
<evidence type="ECO:0000313" key="3">
    <source>
        <dbReference type="EMBL" id="WOB43968.1"/>
    </source>
</evidence>
<sequence length="352" mass="38889">MPASFDFMTLSPSSGPNSPDLTQPLTVGNAVNVGFRLYGAKLKPYLWLATRSTLWVLLPIMLAIALGLFYATTQRYFATLGLVIPAWVVLMVFCSARSYSLSAAIARLGFGDLTQQPESIESACRYTRARQWQFLWVYVLLFLLGAAVSLLFYIVAAVVVVVMLVFVGGTDFLLNPQSAALVNPGLILLAFLVFLGIVGLLIWMLTWFSIRFSVPDLPLAVEPGLKATQSLGRSWELTHKNVGRIFLILLVTWSATIPLQFVIQIVLGIAQKAIVRIYPENSPLYGLLTFGSSFLISLLLGIFTMPLWQSIKATIYYDLRRRREGLGLQLSNPELDDGDFGSADIQDSAPPR</sequence>
<feature type="transmembrane region" description="Helical" evidence="2">
    <location>
        <begin position="282"/>
        <end position="303"/>
    </location>
</feature>
<keyword evidence="2" id="KW-0472">Membrane</keyword>
<dbReference type="RefSeq" id="WP_316786792.1">
    <property type="nucleotide sequence ID" value="NZ_CP053540.1"/>
</dbReference>
<feature type="transmembrane region" description="Helical" evidence="2">
    <location>
        <begin position="45"/>
        <end position="70"/>
    </location>
</feature>
<keyword evidence="2" id="KW-1133">Transmembrane helix</keyword>
<proteinExistence type="predicted"/>
<dbReference type="EMBL" id="CP053540">
    <property type="protein sequence ID" value="WOB43968.1"/>
    <property type="molecule type" value="Genomic_DNA"/>
</dbReference>
<gene>
    <name evidence="3" type="ORF">HNI00_13030</name>
</gene>
<accession>A0AA96Y8Q9</accession>
<organism evidence="3">
    <name type="scientific">Thermoleptolyngbya oregonensis NK1-22</name>
    <dbReference type="NCBI Taxonomy" id="2547457"/>
    <lineage>
        <taxon>Bacteria</taxon>
        <taxon>Bacillati</taxon>
        <taxon>Cyanobacteriota</taxon>
        <taxon>Cyanophyceae</taxon>
        <taxon>Oculatellales</taxon>
        <taxon>Oculatellaceae</taxon>
        <taxon>Thermoleptolyngbya</taxon>
    </lineage>
</organism>
<feature type="transmembrane region" description="Helical" evidence="2">
    <location>
        <begin position="135"/>
        <end position="166"/>
    </location>
</feature>
<feature type="region of interest" description="Disordered" evidence="1">
    <location>
        <begin position="1"/>
        <end position="21"/>
    </location>
</feature>
<dbReference type="AlphaFoldDB" id="A0AA96Y8Q9"/>
<dbReference type="KEGG" id="tog:HNI00_13030"/>
<evidence type="ECO:0000256" key="1">
    <source>
        <dbReference type="SAM" id="MobiDB-lite"/>
    </source>
</evidence>